<dbReference type="AlphaFoldDB" id="A0A1T5C9J4"/>
<evidence type="ECO:0000313" key="1">
    <source>
        <dbReference type="EMBL" id="SKB56059.1"/>
    </source>
</evidence>
<name>A0A1T5C9J4_9FIRM</name>
<reference evidence="2" key="1">
    <citation type="submission" date="2017-02" db="EMBL/GenBank/DDBJ databases">
        <authorList>
            <person name="Varghese N."/>
            <person name="Submissions S."/>
        </authorList>
    </citation>
    <scope>NUCLEOTIDE SEQUENCE [LARGE SCALE GENOMIC DNA]</scope>
    <source>
        <strain evidence="2">ATCC 35199</strain>
    </source>
</reference>
<gene>
    <name evidence="1" type="ORF">SAMN02745120_2116</name>
</gene>
<evidence type="ECO:0000313" key="2">
    <source>
        <dbReference type="Proteomes" id="UP000243406"/>
    </source>
</evidence>
<sequence>MKFEFAKITKSRLMGSLGLHIKWQDEKETLNQFFLLDAEEDGIADYVGLRNASLKDIFIEENRLMGGLGSSIIRITKKEALNLLYEYARINIKSSLSFPGDFLEYEYLLKRDTTVDEEKLFFKTCVAISEPIEFINYMTMRLVAKDSKALRYFSSEKKPLYPEVSSKGAVLLKNTVSKMNDNRYYSNAIIEDATGYYKLKLGFTIIDENPFKLRSILAGEKQPVDSESVRKEISRPEYIAHYKIQDEELVHNLKKAYPTLYKVPFDKGDMYTKFKPHNDHVKEEEYNISDDLEAVFFTTESELVFAALDSKTYKVGFKVLETIGGLSLVNEFVFPYPVIYDYAESKENRFSEFLASI</sequence>
<dbReference type="OrthoDB" id="2078434at2"/>
<dbReference type="Proteomes" id="UP000243406">
    <property type="component" value="Unassembled WGS sequence"/>
</dbReference>
<dbReference type="EMBL" id="FUYN01000004">
    <property type="protein sequence ID" value="SKB56059.1"/>
    <property type="molecule type" value="Genomic_DNA"/>
</dbReference>
<dbReference type="RefSeq" id="WP_079589921.1">
    <property type="nucleotide sequence ID" value="NZ_FUYN01000004.1"/>
</dbReference>
<organism evidence="1 2">
    <name type="scientific">Acetoanaerobium noterae</name>
    <dbReference type="NCBI Taxonomy" id="745369"/>
    <lineage>
        <taxon>Bacteria</taxon>
        <taxon>Bacillati</taxon>
        <taxon>Bacillota</taxon>
        <taxon>Clostridia</taxon>
        <taxon>Peptostreptococcales</taxon>
        <taxon>Filifactoraceae</taxon>
        <taxon>Acetoanaerobium</taxon>
    </lineage>
</organism>
<keyword evidence="2" id="KW-1185">Reference proteome</keyword>
<proteinExistence type="predicted"/>
<accession>A0A1T5C9J4</accession>
<protein>
    <submittedName>
        <fullName evidence="1">Uncharacterized protein</fullName>
    </submittedName>
</protein>